<dbReference type="GO" id="GO:0004526">
    <property type="term" value="F:ribonuclease P activity"/>
    <property type="evidence" value="ECO:0007669"/>
    <property type="project" value="UniProtKB-UniRule"/>
</dbReference>
<keyword evidence="2 7" id="KW-0819">tRNA processing</keyword>
<name>A0A238ZH71_9BACT</name>
<organism evidence="9 10">
    <name type="scientific">Desulfurobacterium atlanticum</name>
    <dbReference type="NCBI Taxonomy" id="240169"/>
    <lineage>
        <taxon>Bacteria</taxon>
        <taxon>Pseudomonadati</taxon>
        <taxon>Aquificota</taxon>
        <taxon>Aquificia</taxon>
        <taxon>Desulfurobacteriales</taxon>
        <taxon>Desulfurobacteriaceae</taxon>
        <taxon>Desulfurobacterium</taxon>
    </lineage>
</organism>
<dbReference type="PANTHER" id="PTHR33992:SF1">
    <property type="entry name" value="RIBONUCLEASE P PROTEIN COMPONENT"/>
    <property type="match status" value="1"/>
</dbReference>
<comment type="function">
    <text evidence="1 7">RNaseP catalyzes the removal of the 5'-leader sequence from pre-tRNA to produce the mature 5'-terminus. It can also cleave other RNA substrates such as 4.5S RNA. The protein component plays an auxiliary but essential role in vivo by binding to the 5'-leader sequence and broadening the substrate specificity of the ribozyme.</text>
</comment>
<evidence type="ECO:0000313" key="10">
    <source>
        <dbReference type="Proteomes" id="UP000198405"/>
    </source>
</evidence>
<dbReference type="Gene3D" id="3.30.230.10">
    <property type="match status" value="1"/>
</dbReference>
<proteinExistence type="inferred from homology"/>
<dbReference type="InterPro" id="IPR014721">
    <property type="entry name" value="Ribsml_uS5_D2-typ_fold_subgr"/>
</dbReference>
<dbReference type="InterPro" id="IPR020568">
    <property type="entry name" value="Ribosomal_Su5_D2-typ_SF"/>
</dbReference>
<dbReference type="EMBL" id="FZOB01000008">
    <property type="protein sequence ID" value="SNR82381.1"/>
    <property type="molecule type" value="Genomic_DNA"/>
</dbReference>
<evidence type="ECO:0000256" key="8">
    <source>
        <dbReference type="NCBIfam" id="TIGR00188"/>
    </source>
</evidence>
<keyword evidence="5 7" id="KW-0378">Hydrolase</keyword>
<dbReference type="Proteomes" id="UP000198405">
    <property type="component" value="Unassembled WGS sequence"/>
</dbReference>
<dbReference type="InterPro" id="IPR020539">
    <property type="entry name" value="RNase_P_CS"/>
</dbReference>
<dbReference type="InterPro" id="IPR000100">
    <property type="entry name" value="RNase_P"/>
</dbReference>
<dbReference type="GO" id="GO:0001682">
    <property type="term" value="P:tRNA 5'-leader removal"/>
    <property type="evidence" value="ECO:0007669"/>
    <property type="project" value="UniProtKB-UniRule"/>
</dbReference>
<dbReference type="Pfam" id="PF00825">
    <property type="entry name" value="Ribonuclease_P"/>
    <property type="match status" value="1"/>
</dbReference>
<keyword evidence="10" id="KW-1185">Reference proteome</keyword>
<keyword evidence="3 7" id="KW-0540">Nuclease</keyword>
<dbReference type="RefSeq" id="WP_089323286.1">
    <property type="nucleotide sequence ID" value="NZ_FZOB01000008.1"/>
</dbReference>
<dbReference type="SUPFAM" id="SSF54211">
    <property type="entry name" value="Ribosomal protein S5 domain 2-like"/>
    <property type="match status" value="1"/>
</dbReference>
<keyword evidence="6 7" id="KW-0694">RNA-binding</keyword>
<dbReference type="PROSITE" id="PS00648">
    <property type="entry name" value="RIBONUCLEASE_P"/>
    <property type="match status" value="1"/>
</dbReference>
<comment type="subunit">
    <text evidence="7">Consists of a catalytic RNA component (M1 or rnpB) and a protein subunit.</text>
</comment>
<protein>
    <recommendedName>
        <fullName evidence="7 8">Ribonuclease P protein component</fullName>
        <shortName evidence="7">RNase P protein</shortName>
        <shortName evidence="7">RNaseP protein</shortName>
        <ecNumber evidence="7 8">3.1.26.5</ecNumber>
    </recommendedName>
    <alternativeName>
        <fullName evidence="7">Protein C5</fullName>
    </alternativeName>
</protein>
<comment type="catalytic activity">
    <reaction evidence="7">
        <text>Endonucleolytic cleavage of RNA, removing 5'-extranucleotides from tRNA precursor.</text>
        <dbReference type="EC" id="3.1.26.5"/>
    </reaction>
</comment>
<evidence type="ECO:0000256" key="7">
    <source>
        <dbReference type="HAMAP-Rule" id="MF_00227"/>
    </source>
</evidence>
<keyword evidence="4 7" id="KW-0255">Endonuclease</keyword>
<comment type="similarity">
    <text evidence="7">Belongs to the RnpA family.</text>
</comment>
<dbReference type="EC" id="3.1.26.5" evidence="7 8"/>
<dbReference type="NCBIfam" id="TIGR00188">
    <property type="entry name" value="rnpA"/>
    <property type="match status" value="1"/>
</dbReference>
<sequence>MEEKISFSLSKEERIKKSAEYKRVFEYGKSLGGSTVALYFLLKEEGFSRAGFIASKRFSKKAVDRNRAKRLMKEVFRLNKHKLRPCDIVLIARKGIKNASYKDVERDFLKLAERAGLIIR</sequence>
<evidence type="ECO:0000256" key="3">
    <source>
        <dbReference type="ARBA" id="ARBA00022722"/>
    </source>
</evidence>
<gene>
    <name evidence="7" type="primary">rnpA</name>
    <name evidence="9" type="ORF">SAMN06265340_10868</name>
</gene>
<evidence type="ECO:0000256" key="6">
    <source>
        <dbReference type="ARBA" id="ARBA00022884"/>
    </source>
</evidence>
<reference evidence="10" key="1">
    <citation type="submission" date="2017-06" db="EMBL/GenBank/DDBJ databases">
        <authorList>
            <person name="Varghese N."/>
            <person name="Submissions S."/>
        </authorList>
    </citation>
    <scope>NUCLEOTIDE SEQUENCE [LARGE SCALE GENOMIC DNA]</scope>
    <source>
        <strain evidence="10">DSM 15668</strain>
    </source>
</reference>
<evidence type="ECO:0000313" key="9">
    <source>
        <dbReference type="EMBL" id="SNR82381.1"/>
    </source>
</evidence>
<evidence type="ECO:0000256" key="2">
    <source>
        <dbReference type="ARBA" id="ARBA00022694"/>
    </source>
</evidence>
<dbReference type="PANTHER" id="PTHR33992">
    <property type="entry name" value="RIBONUCLEASE P PROTEIN COMPONENT"/>
    <property type="match status" value="1"/>
</dbReference>
<dbReference type="GO" id="GO:0030677">
    <property type="term" value="C:ribonuclease P complex"/>
    <property type="evidence" value="ECO:0007669"/>
    <property type="project" value="TreeGrafter"/>
</dbReference>
<evidence type="ECO:0000256" key="5">
    <source>
        <dbReference type="ARBA" id="ARBA00022801"/>
    </source>
</evidence>
<dbReference type="GO" id="GO:0042781">
    <property type="term" value="F:3'-tRNA processing endoribonuclease activity"/>
    <property type="evidence" value="ECO:0007669"/>
    <property type="project" value="TreeGrafter"/>
</dbReference>
<dbReference type="GO" id="GO:0000049">
    <property type="term" value="F:tRNA binding"/>
    <property type="evidence" value="ECO:0007669"/>
    <property type="project" value="UniProtKB-UniRule"/>
</dbReference>
<accession>A0A238ZH71</accession>
<dbReference type="OrthoDB" id="9810867at2"/>
<dbReference type="HAMAP" id="MF_00227">
    <property type="entry name" value="RNase_P"/>
    <property type="match status" value="1"/>
</dbReference>
<evidence type="ECO:0000256" key="1">
    <source>
        <dbReference type="ARBA" id="ARBA00002663"/>
    </source>
</evidence>
<evidence type="ECO:0000256" key="4">
    <source>
        <dbReference type="ARBA" id="ARBA00022759"/>
    </source>
</evidence>
<dbReference type="AlphaFoldDB" id="A0A238ZH71"/>